<reference evidence="3 4" key="1">
    <citation type="submission" date="2024-09" db="EMBL/GenBank/DDBJ databases">
        <title>Paenibacillus zeirhizospherea sp. nov., isolated from surface of the maize (Zea mays) roots in a horticulture field, Hungary.</title>
        <authorList>
            <person name="Marton D."/>
            <person name="Farkas M."/>
            <person name="Bedics A."/>
            <person name="Toth E."/>
            <person name="Tancsics A."/>
            <person name="Boka K."/>
            <person name="Maroti G."/>
            <person name="Kriszt B."/>
            <person name="Cserhati M."/>
        </authorList>
    </citation>
    <scope>NUCLEOTIDE SEQUENCE [LARGE SCALE GENOMIC DNA]</scope>
    <source>
        <strain evidence="3 4">KCTC 33519</strain>
    </source>
</reference>
<name>A0ABV5B080_9BACL</name>
<gene>
    <name evidence="3" type="ORF">ACE41H_24335</name>
</gene>
<dbReference type="PANTHER" id="PTHR33678">
    <property type="entry name" value="BLL1576 PROTEIN"/>
    <property type="match status" value="1"/>
</dbReference>
<evidence type="ECO:0000256" key="1">
    <source>
        <dbReference type="SAM" id="MobiDB-lite"/>
    </source>
</evidence>
<sequence length="117" mass="13479">MKEAMEDAKQNPRVEQPVGKRGKPKQSKPKNLLDRLQTHRLSVLTFLCDPSVPFDNNQAEREIRMMKVQQKISGTLRSEQGAKVFCRIRSFISTVKKQSLSIIDALERAFREQPVLQ</sequence>
<dbReference type="Pfam" id="PF03050">
    <property type="entry name" value="DDE_Tnp_IS66"/>
    <property type="match status" value="1"/>
</dbReference>
<evidence type="ECO:0000259" key="2">
    <source>
        <dbReference type="Pfam" id="PF03050"/>
    </source>
</evidence>
<dbReference type="PANTHER" id="PTHR33678:SF1">
    <property type="entry name" value="BLL1576 PROTEIN"/>
    <property type="match status" value="1"/>
</dbReference>
<keyword evidence="4" id="KW-1185">Reference proteome</keyword>
<dbReference type="Proteomes" id="UP001580346">
    <property type="component" value="Unassembled WGS sequence"/>
</dbReference>
<comment type="caution">
    <text evidence="3">The sequence shown here is derived from an EMBL/GenBank/DDBJ whole genome shotgun (WGS) entry which is preliminary data.</text>
</comment>
<accession>A0ABV5B080</accession>
<dbReference type="InterPro" id="IPR052344">
    <property type="entry name" value="Transposase-related"/>
</dbReference>
<dbReference type="EMBL" id="JBHHMI010000044">
    <property type="protein sequence ID" value="MFB5269888.1"/>
    <property type="molecule type" value="Genomic_DNA"/>
</dbReference>
<dbReference type="RefSeq" id="WP_375358158.1">
    <property type="nucleotide sequence ID" value="NZ_JBHHMI010000044.1"/>
</dbReference>
<feature type="domain" description="Transposase IS66 central" evidence="2">
    <location>
        <begin position="15"/>
        <end position="83"/>
    </location>
</feature>
<protein>
    <submittedName>
        <fullName evidence="3">Transposase</fullName>
    </submittedName>
</protein>
<proteinExistence type="predicted"/>
<feature type="region of interest" description="Disordered" evidence="1">
    <location>
        <begin position="1"/>
        <end position="32"/>
    </location>
</feature>
<evidence type="ECO:0000313" key="3">
    <source>
        <dbReference type="EMBL" id="MFB5269888.1"/>
    </source>
</evidence>
<dbReference type="InterPro" id="IPR004291">
    <property type="entry name" value="Transposase_IS66_central"/>
</dbReference>
<organism evidence="3 4">
    <name type="scientific">Paenibacillus enshidis</name>
    <dbReference type="NCBI Taxonomy" id="1458439"/>
    <lineage>
        <taxon>Bacteria</taxon>
        <taxon>Bacillati</taxon>
        <taxon>Bacillota</taxon>
        <taxon>Bacilli</taxon>
        <taxon>Bacillales</taxon>
        <taxon>Paenibacillaceae</taxon>
        <taxon>Paenibacillus</taxon>
    </lineage>
</organism>
<feature type="compositionally biased region" description="Basic and acidic residues" evidence="1">
    <location>
        <begin position="1"/>
        <end position="12"/>
    </location>
</feature>
<evidence type="ECO:0000313" key="4">
    <source>
        <dbReference type="Proteomes" id="UP001580346"/>
    </source>
</evidence>